<keyword evidence="3 6" id="KW-0812">Transmembrane</keyword>
<dbReference type="GO" id="GO:0016020">
    <property type="term" value="C:membrane"/>
    <property type="evidence" value="ECO:0007669"/>
    <property type="project" value="UniProtKB-SubCell"/>
</dbReference>
<name>A0AAN7CQE2_9PEZI</name>
<protein>
    <recommendedName>
        <fullName evidence="7">3-oxo-5-alpha-steroid 4-dehydrogenase C-terminal domain-containing protein</fullName>
    </recommendedName>
</protein>
<organism evidence="8 9">
    <name type="scientific">Corynascus novoguineensis</name>
    <dbReference type="NCBI Taxonomy" id="1126955"/>
    <lineage>
        <taxon>Eukaryota</taxon>
        <taxon>Fungi</taxon>
        <taxon>Dikarya</taxon>
        <taxon>Ascomycota</taxon>
        <taxon>Pezizomycotina</taxon>
        <taxon>Sordariomycetes</taxon>
        <taxon>Sordariomycetidae</taxon>
        <taxon>Sordariales</taxon>
        <taxon>Chaetomiaceae</taxon>
        <taxon>Corynascus</taxon>
    </lineage>
</organism>
<evidence type="ECO:0000256" key="5">
    <source>
        <dbReference type="ARBA" id="ARBA00023136"/>
    </source>
</evidence>
<evidence type="ECO:0000256" key="4">
    <source>
        <dbReference type="ARBA" id="ARBA00022989"/>
    </source>
</evidence>
<feature type="domain" description="3-oxo-5-alpha-steroid 4-dehydrogenase C-terminal" evidence="7">
    <location>
        <begin position="222"/>
        <end position="304"/>
    </location>
</feature>
<feature type="transmembrane region" description="Helical" evidence="6">
    <location>
        <begin position="129"/>
        <end position="150"/>
    </location>
</feature>
<gene>
    <name evidence="8" type="ORF">C7999DRAFT_43141</name>
</gene>
<evidence type="ECO:0000256" key="3">
    <source>
        <dbReference type="ARBA" id="ARBA00022692"/>
    </source>
</evidence>
<dbReference type="InterPro" id="IPR001104">
    <property type="entry name" value="3-oxo-5_a-steroid_4-DH_C"/>
</dbReference>
<feature type="transmembrane region" description="Helical" evidence="6">
    <location>
        <begin position="170"/>
        <end position="189"/>
    </location>
</feature>
<feature type="transmembrane region" description="Helical" evidence="6">
    <location>
        <begin position="60"/>
        <end position="77"/>
    </location>
</feature>
<dbReference type="AlphaFoldDB" id="A0AAN7CQE2"/>
<comment type="caution">
    <text evidence="8">The sequence shown here is derived from an EMBL/GenBank/DDBJ whole genome shotgun (WGS) entry which is preliminary data.</text>
</comment>
<dbReference type="GO" id="GO:0003865">
    <property type="term" value="F:3-oxo-5-alpha-steroid 4-dehydrogenase activity"/>
    <property type="evidence" value="ECO:0007669"/>
    <property type="project" value="InterPro"/>
</dbReference>
<proteinExistence type="inferred from homology"/>
<evidence type="ECO:0000259" key="7">
    <source>
        <dbReference type="Pfam" id="PF02544"/>
    </source>
</evidence>
<dbReference type="PROSITE" id="PS50244">
    <property type="entry name" value="S5A_REDUCTASE"/>
    <property type="match status" value="1"/>
</dbReference>
<evidence type="ECO:0000256" key="6">
    <source>
        <dbReference type="SAM" id="Phobius"/>
    </source>
</evidence>
<dbReference type="PANTHER" id="PTHR10556:SF43">
    <property type="entry name" value="STEROID 5-ALPHA-REDUCTASE DET2"/>
    <property type="match status" value="1"/>
</dbReference>
<dbReference type="InterPro" id="IPR016636">
    <property type="entry name" value="3-oxo-5-alpha-steroid_4-DH"/>
</dbReference>
<dbReference type="Pfam" id="PF02544">
    <property type="entry name" value="Steroid_dh"/>
    <property type="match status" value="1"/>
</dbReference>
<dbReference type="InterPro" id="IPR039357">
    <property type="entry name" value="SRD5A/TECR"/>
</dbReference>
<dbReference type="PANTHER" id="PTHR10556">
    <property type="entry name" value="3-OXO-5-ALPHA-STEROID 4-DEHYDROGENASE"/>
    <property type="match status" value="1"/>
</dbReference>
<dbReference type="GO" id="GO:0008202">
    <property type="term" value="P:steroid metabolic process"/>
    <property type="evidence" value="ECO:0007669"/>
    <property type="project" value="InterPro"/>
</dbReference>
<keyword evidence="9" id="KW-1185">Reference proteome</keyword>
<evidence type="ECO:0000313" key="9">
    <source>
        <dbReference type="Proteomes" id="UP001303647"/>
    </source>
</evidence>
<dbReference type="Proteomes" id="UP001303647">
    <property type="component" value="Unassembled WGS sequence"/>
</dbReference>
<sequence length="304" mass="34692">MATSTTGLIPNWYPPSRDNYELILSIWKWMPVFASLQWLISWYGMGKTSVTSRFNLPGRIGWLTMEAPGFLTLLYTLRTLPAQVLPSSLLQTDGLPYQNKILAFLFVLHYAYRALLFPFLQPSMSPLHIFIWLFGVSFQVTNGLAIGSWLGGYGPVTQADWRAQLSGGTLQFAAGLAVFYLGLAANYYHDDELREIRRRAARRAREAAEKDGKANAKAVVVDKHYEIPQAGLFKVMLYPHYFVEWVEWFGFWMAAGWGCLPARCFLFNEIAAMLPRAVKGRKWYVDKFGEDKVRGRWAVIPGVW</sequence>
<dbReference type="PIRSF" id="PIRSF015596">
    <property type="entry name" value="5_alpha-SR2"/>
    <property type="match status" value="1"/>
</dbReference>
<comment type="subcellular location">
    <subcellularLocation>
        <location evidence="1">Membrane</location>
        <topology evidence="1">Multi-pass membrane protein</topology>
    </subcellularLocation>
</comment>
<reference evidence="8" key="2">
    <citation type="submission" date="2023-05" db="EMBL/GenBank/DDBJ databases">
        <authorList>
            <consortium name="Lawrence Berkeley National Laboratory"/>
            <person name="Steindorff A."/>
            <person name="Hensen N."/>
            <person name="Bonometti L."/>
            <person name="Westerberg I."/>
            <person name="Brannstrom I.O."/>
            <person name="Guillou S."/>
            <person name="Cros-Aarteil S."/>
            <person name="Calhoun S."/>
            <person name="Haridas S."/>
            <person name="Kuo A."/>
            <person name="Mondo S."/>
            <person name="Pangilinan J."/>
            <person name="Riley R."/>
            <person name="Labutti K."/>
            <person name="Andreopoulos B."/>
            <person name="Lipzen A."/>
            <person name="Chen C."/>
            <person name="Yanf M."/>
            <person name="Daum C."/>
            <person name="Ng V."/>
            <person name="Clum A."/>
            <person name="Ohm R."/>
            <person name="Martin F."/>
            <person name="Silar P."/>
            <person name="Natvig D."/>
            <person name="Lalanne C."/>
            <person name="Gautier V."/>
            <person name="Ament-Velasquez S.L."/>
            <person name="Kruys A."/>
            <person name="Hutchinson M.I."/>
            <person name="Powell A.J."/>
            <person name="Barry K."/>
            <person name="Miller A.N."/>
            <person name="Grigoriev I.V."/>
            <person name="Debuchy R."/>
            <person name="Gladieux P."/>
            <person name="Thoren M.H."/>
            <person name="Johannesson H."/>
        </authorList>
    </citation>
    <scope>NUCLEOTIDE SEQUENCE</scope>
    <source>
        <strain evidence="8">CBS 359.72</strain>
    </source>
</reference>
<reference evidence="8" key="1">
    <citation type="journal article" date="2023" name="Mol. Phylogenet. Evol.">
        <title>Genome-scale phylogeny and comparative genomics of the fungal order Sordariales.</title>
        <authorList>
            <person name="Hensen N."/>
            <person name="Bonometti L."/>
            <person name="Westerberg I."/>
            <person name="Brannstrom I.O."/>
            <person name="Guillou S."/>
            <person name="Cros-Aarteil S."/>
            <person name="Calhoun S."/>
            <person name="Haridas S."/>
            <person name="Kuo A."/>
            <person name="Mondo S."/>
            <person name="Pangilinan J."/>
            <person name="Riley R."/>
            <person name="LaButti K."/>
            <person name="Andreopoulos B."/>
            <person name="Lipzen A."/>
            <person name="Chen C."/>
            <person name="Yan M."/>
            <person name="Daum C."/>
            <person name="Ng V."/>
            <person name="Clum A."/>
            <person name="Steindorff A."/>
            <person name="Ohm R.A."/>
            <person name="Martin F."/>
            <person name="Silar P."/>
            <person name="Natvig D.O."/>
            <person name="Lalanne C."/>
            <person name="Gautier V."/>
            <person name="Ament-Velasquez S.L."/>
            <person name="Kruys A."/>
            <person name="Hutchinson M.I."/>
            <person name="Powell A.J."/>
            <person name="Barry K."/>
            <person name="Miller A.N."/>
            <person name="Grigoriev I.V."/>
            <person name="Debuchy R."/>
            <person name="Gladieux P."/>
            <person name="Hiltunen Thoren M."/>
            <person name="Johannesson H."/>
        </authorList>
    </citation>
    <scope>NUCLEOTIDE SEQUENCE</scope>
    <source>
        <strain evidence="8">CBS 359.72</strain>
    </source>
</reference>
<dbReference type="EMBL" id="MU857704">
    <property type="protein sequence ID" value="KAK4245332.1"/>
    <property type="molecule type" value="Genomic_DNA"/>
</dbReference>
<feature type="transmembrane region" description="Helical" evidence="6">
    <location>
        <begin position="20"/>
        <end position="40"/>
    </location>
</feature>
<evidence type="ECO:0000313" key="8">
    <source>
        <dbReference type="EMBL" id="KAK4245332.1"/>
    </source>
</evidence>
<accession>A0AAN7CQE2</accession>
<comment type="similarity">
    <text evidence="2">Belongs to the steroid 5-alpha reductase family.</text>
</comment>
<evidence type="ECO:0000256" key="1">
    <source>
        <dbReference type="ARBA" id="ARBA00004141"/>
    </source>
</evidence>
<keyword evidence="4 6" id="KW-1133">Transmembrane helix</keyword>
<keyword evidence="5 6" id="KW-0472">Membrane</keyword>
<evidence type="ECO:0000256" key="2">
    <source>
        <dbReference type="ARBA" id="ARBA00007742"/>
    </source>
</evidence>
<feature type="transmembrane region" description="Helical" evidence="6">
    <location>
        <begin position="97"/>
        <end position="117"/>
    </location>
</feature>